<dbReference type="GeneTree" id="ENSGT00940000177283"/>
<dbReference type="STRING" id="303518.ENSPNYP00000031937"/>
<dbReference type="PROSITE" id="PS50954">
    <property type="entry name" value="LEM"/>
    <property type="match status" value="1"/>
</dbReference>
<sequence length="112" mass="13146">MSLLHLKSDEELGSLLSQYGIKHGPIVDSTRHLYERKLEKAMKQASVKTSSDKTYYREEGRKQPEVEAVRIYVSYQSQTRHLFFDILSYKSIRCESSCPRRKKTKIKGYQIN</sequence>
<dbReference type="AlphaFoldDB" id="A0A3B4H7U4"/>
<dbReference type="Gene3D" id="1.10.720.40">
    <property type="match status" value="1"/>
</dbReference>
<protein>
    <recommendedName>
        <fullName evidence="1">LEM domain-containing protein</fullName>
    </recommendedName>
</protein>
<evidence type="ECO:0000259" key="1">
    <source>
        <dbReference type="PROSITE" id="PS50954"/>
    </source>
</evidence>
<organism evidence="2">
    <name type="scientific">Pundamilia nyererei</name>
    <dbReference type="NCBI Taxonomy" id="303518"/>
    <lineage>
        <taxon>Eukaryota</taxon>
        <taxon>Metazoa</taxon>
        <taxon>Chordata</taxon>
        <taxon>Craniata</taxon>
        <taxon>Vertebrata</taxon>
        <taxon>Euteleostomi</taxon>
        <taxon>Actinopterygii</taxon>
        <taxon>Neopterygii</taxon>
        <taxon>Teleostei</taxon>
        <taxon>Neoteleostei</taxon>
        <taxon>Acanthomorphata</taxon>
        <taxon>Ovalentaria</taxon>
        <taxon>Cichlomorphae</taxon>
        <taxon>Cichliformes</taxon>
        <taxon>Cichlidae</taxon>
        <taxon>African cichlids</taxon>
        <taxon>Pseudocrenilabrinae</taxon>
        <taxon>Haplochromini</taxon>
        <taxon>Pundamilia</taxon>
    </lineage>
</organism>
<reference evidence="2" key="1">
    <citation type="submission" date="2023-09" db="UniProtKB">
        <authorList>
            <consortium name="Ensembl"/>
        </authorList>
    </citation>
    <scope>IDENTIFICATION</scope>
</reference>
<dbReference type="PANTHER" id="PTHR12019:SF5">
    <property type="entry name" value="EMERIN (EMERY-DREIFUSS MUSCULAR DYSTROPHY)"/>
    <property type="match status" value="1"/>
</dbReference>
<dbReference type="SMART" id="SM00540">
    <property type="entry name" value="LEM"/>
    <property type="match status" value="1"/>
</dbReference>
<dbReference type="InterPro" id="IPR011015">
    <property type="entry name" value="LEM/LEM-like_dom_sf"/>
</dbReference>
<proteinExistence type="predicted"/>
<accession>A0A3B4H7U4</accession>
<dbReference type="Pfam" id="PF03020">
    <property type="entry name" value="LEM"/>
    <property type="match status" value="1"/>
</dbReference>
<evidence type="ECO:0000313" key="2">
    <source>
        <dbReference type="Ensembl" id="ENSPNYP00000031937.1"/>
    </source>
</evidence>
<dbReference type="InterPro" id="IPR003887">
    <property type="entry name" value="LEM_dom"/>
</dbReference>
<dbReference type="Ensembl" id="ENSPNYT00000032701.1">
    <property type="protein sequence ID" value="ENSPNYP00000031937.1"/>
    <property type="gene ID" value="ENSPNYG00000024099.1"/>
</dbReference>
<dbReference type="SUPFAM" id="SSF63451">
    <property type="entry name" value="LEM domain"/>
    <property type="match status" value="1"/>
</dbReference>
<feature type="domain" description="LEM" evidence="1">
    <location>
        <begin position="1"/>
        <end position="45"/>
    </location>
</feature>
<dbReference type="FunFam" id="1.10.720.40:FF:000001">
    <property type="entry name" value="LEM domain containing 2, isoform CRA_a"/>
    <property type="match status" value="1"/>
</dbReference>
<dbReference type="PANTHER" id="PTHR12019">
    <property type="entry name" value="LAMINA-ASSOCIATED POLYPEPTIDE THYMOPOIETIN"/>
    <property type="match status" value="1"/>
</dbReference>
<name>A0A3B4H7U4_9CICH</name>
<dbReference type="InterPro" id="IPR051656">
    <property type="entry name" value="LEM_domain"/>
</dbReference>